<accession>A0ABT1QTA3</accession>
<evidence type="ECO:0000313" key="2">
    <source>
        <dbReference type="EMBL" id="MCQ4165504.1"/>
    </source>
</evidence>
<dbReference type="Proteomes" id="UP001165498">
    <property type="component" value="Unassembled WGS sequence"/>
</dbReference>
<feature type="domain" description="Gfo/Idh/MocA-like oxidoreductase N-terminal" evidence="1">
    <location>
        <begin position="6"/>
        <end position="114"/>
    </location>
</feature>
<dbReference type="PANTHER" id="PTHR43818:SF7">
    <property type="entry name" value="DEHYDROGENASE"/>
    <property type="match status" value="1"/>
</dbReference>
<sequence>MTRIGLALVGLGKIARDQHLPSLAANPAFQLVATASPAESLTGIPAYADLDAALDAHPQIQAVALCTPPAVRAALARRALQRGCHVLLEKPPCVVAQDLAALDGLAATQGLTLFAAWHSRYAAAVETARRILGATPPLRVQVRWKEDHRVWHPGQAWLWREGGFGVLDPGINALSILTHILPAPLEFIDAELDCPQDSAMPAAARISLRSGAAGVAMQLDFLHAGEPCWDIVADTAQGQLVLSQGGAQLSLDGRAQRIQEQSEYAAIYTYFENLIRRGARDADGAPLEIAGAALRHGRRRRLPLQVLPPAPTAGAAATVPDPLPR</sequence>
<dbReference type="RefSeq" id="WP_255914694.1">
    <property type="nucleotide sequence ID" value="NZ_JANFQO010000010.1"/>
</dbReference>
<reference evidence="2" key="1">
    <citation type="submission" date="2022-07" db="EMBL/GenBank/DDBJ databases">
        <title>Tahibacter sp., a new gammaproteobacterium isolated from the silt sample collected at pig farm.</title>
        <authorList>
            <person name="Chen H."/>
        </authorList>
    </citation>
    <scope>NUCLEOTIDE SEQUENCE</scope>
    <source>
        <strain evidence="2">P2K</strain>
    </source>
</reference>
<proteinExistence type="predicted"/>
<comment type="caution">
    <text evidence="2">The sequence shown here is derived from an EMBL/GenBank/DDBJ whole genome shotgun (WGS) entry which is preliminary data.</text>
</comment>
<protein>
    <submittedName>
        <fullName evidence="2">Gfo/Idh/MocA family oxidoreductase</fullName>
    </submittedName>
</protein>
<dbReference type="InterPro" id="IPR050463">
    <property type="entry name" value="Gfo/Idh/MocA_oxidrdct_glycsds"/>
</dbReference>
<dbReference type="InterPro" id="IPR036291">
    <property type="entry name" value="NAD(P)-bd_dom_sf"/>
</dbReference>
<evidence type="ECO:0000259" key="1">
    <source>
        <dbReference type="Pfam" id="PF01408"/>
    </source>
</evidence>
<keyword evidence="3" id="KW-1185">Reference proteome</keyword>
<dbReference type="Gene3D" id="3.30.360.10">
    <property type="entry name" value="Dihydrodipicolinate Reductase, domain 2"/>
    <property type="match status" value="1"/>
</dbReference>
<organism evidence="2 3">
    <name type="scientific">Tahibacter harae</name>
    <dbReference type="NCBI Taxonomy" id="2963937"/>
    <lineage>
        <taxon>Bacteria</taxon>
        <taxon>Pseudomonadati</taxon>
        <taxon>Pseudomonadota</taxon>
        <taxon>Gammaproteobacteria</taxon>
        <taxon>Lysobacterales</taxon>
        <taxon>Rhodanobacteraceae</taxon>
        <taxon>Tahibacter</taxon>
    </lineage>
</organism>
<evidence type="ECO:0000313" key="3">
    <source>
        <dbReference type="Proteomes" id="UP001165498"/>
    </source>
</evidence>
<dbReference type="PANTHER" id="PTHR43818">
    <property type="entry name" value="BCDNA.GH03377"/>
    <property type="match status" value="1"/>
</dbReference>
<dbReference type="SUPFAM" id="SSF51735">
    <property type="entry name" value="NAD(P)-binding Rossmann-fold domains"/>
    <property type="match status" value="1"/>
</dbReference>
<dbReference type="EMBL" id="JANFQO010000010">
    <property type="protein sequence ID" value="MCQ4165504.1"/>
    <property type="molecule type" value="Genomic_DNA"/>
</dbReference>
<dbReference type="Pfam" id="PF01408">
    <property type="entry name" value="GFO_IDH_MocA"/>
    <property type="match status" value="1"/>
</dbReference>
<name>A0ABT1QTA3_9GAMM</name>
<dbReference type="InterPro" id="IPR000683">
    <property type="entry name" value="Gfo/Idh/MocA-like_OxRdtase_N"/>
</dbReference>
<dbReference type="Gene3D" id="3.40.50.720">
    <property type="entry name" value="NAD(P)-binding Rossmann-like Domain"/>
    <property type="match status" value="1"/>
</dbReference>
<gene>
    <name evidence="2" type="ORF">NM961_12370</name>
</gene>